<name>A0A8R7QC10_TRIUA</name>
<sequence>MWNLDAFFTLMLKSSVGFEWVFA</sequence>
<accession>A0A8R7QC10</accession>
<reference evidence="1" key="3">
    <citation type="submission" date="2022-06" db="UniProtKB">
        <authorList>
            <consortium name="EnsemblPlants"/>
        </authorList>
    </citation>
    <scope>IDENTIFICATION</scope>
</reference>
<dbReference type="AlphaFoldDB" id="A0A8R7QC10"/>
<reference evidence="1" key="2">
    <citation type="submission" date="2018-03" db="EMBL/GenBank/DDBJ databases">
        <title>The Triticum urartu genome reveals the dynamic nature of wheat genome evolution.</title>
        <authorList>
            <person name="Ling H."/>
            <person name="Ma B."/>
            <person name="Shi X."/>
            <person name="Liu H."/>
            <person name="Dong L."/>
            <person name="Sun H."/>
            <person name="Cao Y."/>
            <person name="Gao Q."/>
            <person name="Zheng S."/>
            <person name="Li Y."/>
            <person name="Yu Y."/>
            <person name="Du H."/>
            <person name="Qi M."/>
            <person name="Li Y."/>
            <person name="Yu H."/>
            <person name="Cui Y."/>
            <person name="Wang N."/>
            <person name="Chen C."/>
            <person name="Wu H."/>
            <person name="Zhao Y."/>
            <person name="Zhang J."/>
            <person name="Li Y."/>
            <person name="Zhou W."/>
            <person name="Zhang B."/>
            <person name="Hu W."/>
            <person name="Eijk M."/>
            <person name="Tang J."/>
            <person name="Witsenboer H."/>
            <person name="Zhao S."/>
            <person name="Li Z."/>
            <person name="Zhang A."/>
            <person name="Wang D."/>
            <person name="Liang C."/>
        </authorList>
    </citation>
    <scope>NUCLEOTIDE SEQUENCE [LARGE SCALE GENOMIC DNA]</scope>
    <source>
        <strain evidence="1">cv. G1812</strain>
    </source>
</reference>
<reference evidence="2" key="1">
    <citation type="journal article" date="2013" name="Nature">
        <title>Draft genome of the wheat A-genome progenitor Triticum urartu.</title>
        <authorList>
            <person name="Ling H.Q."/>
            <person name="Zhao S."/>
            <person name="Liu D."/>
            <person name="Wang J."/>
            <person name="Sun H."/>
            <person name="Zhang C."/>
            <person name="Fan H."/>
            <person name="Li D."/>
            <person name="Dong L."/>
            <person name="Tao Y."/>
            <person name="Gao C."/>
            <person name="Wu H."/>
            <person name="Li Y."/>
            <person name="Cui Y."/>
            <person name="Guo X."/>
            <person name="Zheng S."/>
            <person name="Wang B."/>
            <person name="Yu K."/>
            <person name="Liang Q."/>
            <person name="Yang W."/>
            <person name="Lou X."/>
            <person name="Chen J."/>
            <person name="Feng M."/>
            <person name="Jian J."/>
            <person name="Zhang X."/>
            <person name="Luo G."/>
            <person name="Jiang Y."/>
            <person name="Liu J."/>
            <person name="Wang Z."/>
            <person name="Sha Y."/>
            <person name="Zhang B."/>
            <person name="Wu H."/>
            <person name="Tang D."/>
            <person name="Shen Q."/>
            <person name="Xue P."/>
            <person name="Zou S."/>
            <person name="Wang X."/>
            <person name="Liu X."/>
            <person name="Wang F."/>
            <person name="Yang Y."/>
            <person name="An X."/>
            <person name="Dong Z."/>
            <person name="Zhang K."/>
            <person name="Zhang X."/>
            <person name="Luo M.C."/>
            <person name="Dvorak J."/>
            <person name="Tong Y."/>
            <person name="Wang J."/>
            <person name="Yang H."/>
            <person name="Li Z."/>
            <person name="Wang D."/>
            <person name="Zhang A."/>
            <person name="Wang J."/>
        </authorList>
    </citation>
    <scope>NUCLEOTIDE SEQUENCE</scope>
    <source>
        <strain evidence="2">cv. G1812</strain>
    </source>
</reference>
<dbReference type="EnsemblPlants" id="TuG1812G0500001295.01.T01">
    <property type="protein sequence ID" value="TuG1812G0500001295.01.T01.cds445295"/>
    <property type="gene ID" value="TuG1812G0500001295.01"/>
</dbReference>
<evidence type="ECO:0000313" key="2">
    <source>
        <dbReference type="Proteomes" id="UP000015106"/>
    </source>
</evidence>
<keyword evidence="2" id="KW-1185">Reference proteome</keyword>
<evidence type="ECO:0000313" key="1">
    <source>
        <dbReference type="EnsemblPlants" id="TuG1812G0500001295.01.T01.cds445295"/>
    </source>
</evidence>
<protein>
    <submittedName>
        <fullName evidence="1">Uncharacterized protein</fullName>
    </submittedName>
</protein>
<dbReference type="Proteomes" id="UP000015106">
    <property type="component" value="Chromosome 5"/>
</dbReference>
<dbReference type="Gramene" id="TuG1812G0500001295.01.T01">
    <property type="protein sequence ID" value="TuG1812G0500001295.01.T01.cds445295"/>
    <property type="gene ID" value="TuG1812G0500001295.01"/>
</dbReference>
<organism evidence="1 2">
    <name type="scientific">Triticum urartu</name>
    <name type="common">Red wild einkorn</name>
    <name type="synonym">Crithodium urartu</name>
    <dbReference type="NCBI Taxonomy" id="4572"/>
    <lineage>
        <taxon>Eukaryota</taxon>
        <taxon>Viridiplantae</taxon>
        <taxon>Streptophyta</taxon>
        <taxon>Embryophyta</taxon>
        <taxon>Tracheophyta</taxon>
        <taxon>Spermatophyta</taxon>
        <taxon>Magnoliopsida</taxon>
        <taxon>Liliopsida</taxon>
        <taxon>Poales</taxon>
        <taxon>Poaceae</taxon>
        <taxon>BOP clade</taxon>
        <taxon>Pooideae</taxon>
        <taxon>Triticodae</taxon>
        <taxon>Triticeae</taxon>
        <taxon>Triticinae</taxon>
        <taxon>Triticum</taxon>
    </lineage>
</organism>
<proteinExistence type="predicted"/>